<proteinExistence type="predicted"/>
<keyword evidence="1" id="KW-1133">Transmembrane helix</keyword>
<accession>A0ABR8RS92</accession>
<keyword evidence="3" id="KW-1185">Reference proteome</keyword>
<feature type="transmembrane region" description="Helical" evidence="1">
    <location>
        <begin position="73"/>
        <end position="98"/>
    </location>
</feature>
<reference evidence="2 3" key="1">
    <citation type="submission" date="2020-08" db="EMBL/GenBank/DDBJ databases">
        <title>A Genomic Blueprint of the Chicken Gut Microbiome.</title>
        <authorList>
            <person name="Gilroy R."/>
            <person name="Ravi A."/>
            <person name="Getino M."/>
            <person name="Pursley I."/>
            <person name="Horton D.L."/>
            <person name="Alikhan N.-F."/>
            <person name="Baker D."/>
            <person name="Gharbi K."/>
            <person name="Hall N."/>
            <person name="Watson M."/>
            <person name="Adriaenssens E.M."/>
            <person name="Foster-Nyarko E."/>
            <person name="Jarju S."/>
            <person name="Secka A."/>
            <person name="Antonio M."/>
            <person name="Oren A."/>
            <person name="Chaudhuri R."/>
            <person name="La Ragione R.M."/>
            <person name="Hildebrand F."/>
            <person name="Pallen M.J."/>
        </authorList>
    </citation>
    <scope>NUCLEOTIDE SEQUENCE [LARGE SCALE GENOMIC DNA]</scope>
    <source>
        <strain evidence="2 3">Sa4CUA1</strain>
    </source>
</reference>
<evidence type="ECO:0000313" key="3">
    <source>
        <dbReference type="Proteomes" id="UP000641803"/>
    </source>
</evidence>
<sequence length="148" mass="16372">MSDMVRSSASAVDVPEIYPPLDAHESTLVPCRHRAGLHGPLTSGWLLAASVSQLGAVIVVLWCGLQAHPVVSLPVAALLLAAMLAAHWLVSITVFALGRARFRSLERRYVAWLDGLTAEQRAQHCHRAQRRLLEHERAPRHWVVPADW</sequence>
<organism evidence="2 3">
    <name type="scientific">Oerskovia rustica</name>
    <dbReference type="NCBI Taxonomy" id="2762237"/>
    <lineage>
        <taxon>Bacteria</taxon>
        <taxon>Bacillati</taxon>
        <taxon>Actinomycetota</taxon>
        <taxon>Actinomycetes</taxon>
        <taxon>Micrococcales</taxon>
        <taxon>Cellulomonadaceae</taxon>
        <taxon>Oerskovia</taxon>
    </lineage>
</organism>
<evidence type="ECO:0000313" key="2">
    <source>
        <dbReference type="EMBL" id="MBD7950672.1"/>
    </source>
</evidence>
<feature type="transmembrane region" description="Helical" evidence="1">
    <location>
        <begin position="44"/>
        <end position="67"/>
    </location>
</feature>
<keyword evidence="1" id="KW-0812">Transmembrane</keyword>
<name>A0ABR8RS92_9CELL</name>
<gene>
    <name evidence="2" type="ORF">H9652_09670</name>
</gene>
<evidence type="ECO:0008006" key="4">
    <source>
        <dbReference type="Google" id="ProtNLM"/>
    </source>
</evidence>
<dbReference type="EMBL" id="JACSQQ010000013">
    <property type="protein sequence ID" value="MBD7950672.1"/>
    <property type="molecule type" value="Genomic_DNA"/>
</dbReference>
<keyword evidence="1" id="KW-0472">Membrane</keyword>
<dbReference type="RefSeq" id="WP_191796040.1">
    <property type="nucleotide sequence ID" value="NZ_JACSQQ010000013.1"/>
</dbReference>
<comment type="caution">
    <text evidence="2">The sequence shown here is derived from an EMBL/GenBank/DDBJ whole genome shotgun (WGS) entry which is preliminary data.</text>
</comment>
<dbReference type="Proteomes" id="UP000641803">
    <property type="component" value="Unassembled WGS sequence"/>
</dbReference>
<protein>
    <recommendedName>
        <fullName evidence="4">ABC transporter ATP-binding protein</fullName>
    </recommendedName>
</protein>
<evidence type="ECO:0000256" key="1">
    <source>
        <dbReference type="SAM" id="Phobius"/>
    </source>
</evidence>